<dbReference type="Pfam" id="PF00060">
    <property type="entry name" value="Lig_chan"/>
    <property type="match status" value="1"/>
</dbReference>
<dbReference type="FunFam" id="1.10.287.70:FF:000010">
    <property type="entry name" value="Putative glutamate receptor ionotropic kainate 1"/>
    <property type="match status" value="1"/>
</dbReference>
<feature type="signal peptide" evidence="21">
    <location>
        <begin position="1"/>
        <end position="17"/>
    </location>
</feature>
<feature type="disulfide bond" evidence="18">
    <location>
        <begin position="767"/>
        <end position="825"/>
    </location>
</feature>
<keyword evidence="7 19" id="KW-0175">Coiled coil</keyword>
<dbReference type="SUPFAM" id="SSF81324">
    <property type="entry name" value="Voltage-gated potassium channels"/>
    <property type="match status" value="1"/>
</dbReference>
<dbReference type="GO" id="GO:0034220">
    <property type="term" value="P:monoatomic ion transmembrane transport"/>
    <property type="evidence" value="ECO:0007669"/>
    <property type="project" value="UniProtKB-KW"/>
</dbReference>
<feature type="coiled-coil region" evidence="19">
    <location>
        <begin position="121"/>
        <end position="148"/>
    </location>
</feature>
<dbReference type="SMART" id="SM00918">
    <property type="entry name" value="Lig_chan-Glu_bd"/>
    <property type="match status" value="1"/>
</dbReference>
<dbReference type="FunFam" id="3.40.190.10:FF:000061">
    <property type="entry name" value="Glutamate receptor, ionotropic kainate"/>
    <property type="match status" value="1"/>
</dbReference>
<evidence type="ECO:0000256" key="4">
    <source>
        <dbReference type="ARBA" id="ARBA00022692"/>
    </source>
</evidence>
<feature type="transmembrane region" description="Helical" evidence="20">
    <location>
        <begin position="651"/>
        <end position="668"/>
    </location>
</feature>
<keyword evidence="4 20" id="KW-0812">Transmembrane</keyword>
<dbReference type="InterPro" id="IPR028082">
    <property type="entry name" value="Peripla_BP_I"/>
</dbReference>
<evidence type="ECO:0000256" key="9">
    <source>
        <dbReference type="ARBA" id="ARBA00023136"/>
    </source>
</evidence>
<evidence type="ECO:0000256" key="13">
    <source>
        <dbReference type="ARBA" id="ARBA00023286"/>
    </source>
</evidence>
<feature type="site" description="Interaction with the cone snail toxin Con-ikot-ikot" evidence="17">
    <location>
        <position position="711"/>
    </location>
</feature>
<keyword evidence="8" id="KW-0406">Ion transport</keyword>
<keyword evidence="12" id="KW-0628">Postsynaptic cell membrane</keyword>
<evidence type="ECO:0000256" key="15">
    <source>
        <dbReference type="ARBA" id="ARBA00034104"/>
    </source>
</evidence>
<evidence type="ECO:0000256" key="14">
    <source>
        <dbReference type="ARBA" id="ARBA00023303"/>
    </source>
</evidence>
<feature type="binding site" evidence="16">
    <location>
        <position position="534"/>
    </location>
    <ligand>
        <name>L-glutamate</name>
        <dbReference type="ChEBI" id="CHEBI:29985"/>
    </ligand>
</feature>
<feature type="transmembrane region" description="Helical" evidence="20">
    <location>
        <begin position="579"/>
        <end position="598"/>
    </location>
</feature>
<evidence type="ECO:0000256" key="7">
    <source>
        <dbReference type="ARBA" id="ARBA00023054"/>
    </source>
</evidence>
<comment type="similarity">
    <text evidence="1">Belongs to the glutamate-gated ion channel (TC 1.A.10.1) family.</text>
</comment>
<evidence type="ECO:0000256" key="17">
    <source>
        <dbReference type="PIRSR" id="PIRSR601508-2"/>
    </source>
</evidence>
<keyword evidence="13" id="KW-1071">Ligand-gated ion channel</keyword>
<feature type="site" description="Crucial to convey clamshell closure to channel opening" evidence="17">
    <location>
        <position position="684"/>
    </location>
</feature>
<evidence type="ECO:0000256" key="21">
    <source>
        <dbReference type="SAM" id="SignalP"/>
    </source>
</evidence>
<evidence type="ECO:0000259" key="23">
    <source>
        <dbReference type="SMART" id="SM00918"/>
    </source>
</evidence>
<dbReference type="InterPro" id="IPR001828">
    <property type="entry name" value="ANF_lig-bd_rcpt"/>
</dbReference>
<organism evidence="24 25">
    <name type="scientific">Loxostege sticticalis</name>
    <name type="common">Beet webworm moth</name>
    <dbReference type="NCBI Taxonomy" id="481309"/>
    <lineage>
        <taxon>Eukaryota</taxon>
        <taxon>Metazoa</taxon>
        <taxon>Ecdysozoa</taxon>
        <taxon>Arthropoda</taxon>
        <taxon>Hexapoda</taxon>
        <taxon>Insecta</taxon>
        <taxon>Pterygota</taxon>
        <taxon>Neoptera</taxon>
        <taxon>Endopterygota</taxon>
        <taxon>Lepidoptera</taxon>
        <taxon>Glossata</taxon>
        <taxon>Ditrysia</taxon>
        <taxon>Pyraloidea</taxon>
        <taxon>Crambidae</taxon>
        <taxon>Pyraustinae</taxon>
        <taxon>Loxostege</taxon>
    </lineage>
</organism>
<feature type="binding site" evidence="16">
    <location>
        <position position="539"/>
    </location>
    <ligand>
        <name>L-glutamate</name>
        <dbReference type="ChEBI" id="CHEBI:29985"/>
    </ligand>
</feature>
<evidence type="ECO:0000256" key="2">
    <source>
        <dbReference type="ARBA" id="ARBA00022448"/>
    </source>
</evidence>
<keyword evidence="3" id="KW-1003">Cell membrane</keyword>
<dbReference type="Gene3D" id="3.40.190.10">
    <property type="entry name" value="Periplasmic binding protein-like II"/>
    <property type="match status" value="2"/>
</dbReference>
<dbReference type="Proteomes" id="UP001549921">
    <property type="component" value="Unassembled WGS sequence"/>
</dbReference>
<keyword evidence="10" id="KW-0675">Receptor</keyword>
<comment type="subcellular location">
    <subcellularLocation>
        <location evidence="15">Postsynaptic cell membrane</location>
        <topology evidence="15">Multi-pass membrane protein</topology>
    </subcellularLocation>
</comment>
<feature type="domain" description="Ionotropic glutamate receptor L-glutamate and glycine-binding" evidence="23">
    <location>
        <begin position="455"/>
        <end position="523"/>
    </location>
</feature>
<keyword evidence="2" id="KW-0813">Transport</keyword>
<dbReference type="Gene3D" id="3.40.50.2300">
    <property type="match status" value="2"/>
</dbReference>
<dbReference type="Gene3D" id="1.10.287.70">
    <property type="match status" value="1"/>
</dbReference>
<keyword evidence="21" id="KW-0732">Signal</keyword>
<evidence type="ECO:0000256" key="16">
    <source>
        <dbReference type="PIRSR" id="PIRSR601508-1"/>
    </source>
</evidence>
<dbReference type="FunFam" id="3.40.190.10:FF:000078">
    <property type="entry name" value="glutamate receptor ionotropic, NMDA 3B"/>
    <property type="match status" value="1"/>
</dbReference>
<protein>
    <submittedName>
        <fullName evidence="24">Uncharacterized protein</fullName>
    </submittedName>
</protein>
<evidence type="ECO:0000256" key="6">
    <source>
        <dbReference type="ARBA" id="ARBA00023018"/>
    </source>
</evidence>
<feature type="binding site" evidence="16">
    <location>
        <position position="755"/>
    </location>
    <ligand>
        <name>L-glutamate</name>
        <dbReference type="ChEBI" id="CHEBI:29985"/>
    </ligand>
</feature>
<gene>
    <name evidence="24" type="ORF">ABMA28_002720</name>
</gene>
<dbReference type="PRINTS" id="PR00177">
    <property type="entry name" value="NMDARECEPTOR"/>
</dbReference>
<evidence type="ECO:0000313" key="25">
    <source>
        <dbReference type="Proteomes" id="UP001549921"/>
    </source>
</evidence>
<dbReference type="GO" id="GO:0043226">
    <property type="term" value="C:organelle"/>
    <property type="evidence" value="ECO:0007669"/>
    <property type="project" value="UniProtKB-ARBA"/>
</dbReference>
<dbReference type="InterPro" id="IPR001320">
    <property type="entry name" value="Iontro_rcpt_C"/>
</dbReference>
<sequence length="939" mass="107950">MWFLWLLLSFTIQQCTPQFIFSEKKDISYQIAGIFLSDAQTQMLAFNETMASAGLDQFHLSPTILQPTSKDSLAIWNELCSNRNLRPIAIVGPQDPKWDGIVRDQCALANIPHVQASWQPLDADLELNDEEEEEVSEGENEEEQKEVSFKKLSINFYPNSEEISLAYAALLKYYHWENFAVLYEDEYGLLRIQKILAEHTTNFPVIVRKLEPEMDNRNVFKELSKHQLNRIMLDCNASRILDYMKQASDLKMVNYYQHYILVTMEAYIVAEQLTHYHSNITWLSLTEYDKLKDAQHVLAPMVGKWITRQMIPPPPVTDFPNEALIMNDIANHLLRAMQTIKDKITYFKPRAPICDADAQPWRYGALFQNAILTTPSYGVTGNIAFDEKGRRFNYTLYVNEIHVNKLQTIGTWASTNGTEILEDRPDSGTLDQQQSSKHFVVISTKAKPWFYDKTPCVGEEECENDDGLKYEGFSVDLIKEIFRFLREEKFNYTFEFMDGGDKKAGTVDETTKKWTGLIGDLLDNVADLAVCDITITEERKKMVDFSVPFMSLGISILFTQKKDPELELFSFLNPYTFEVWMYTATAYCVVSVILFICARISPADWENPQPCDKDPEELENIWNFKNCAWLTMGSIMTQGCDILPKAFGSRWVCSMWWFFAMIVCQTYIAQLSASMTAAAEEEPINSVEDLAKQTKILYGAMRGGSTLEFFKTSKDKMYRKIYENMMTNPVVLVGSNDEGEKRVLNGKNRYAFFMESTSIDYKLKRKCELTKVGGELDSKDYGIAMPANSPFRSHINRAILRLKELTILDDIKTKWWDTKYGAIKCPEKNDADEVEGSLGMENLIGAFLVLIVGMVFCLFVTALEFLNEVRNIVVREQVTHKEVIIKELKSSLNFFQLQKPVLRNPSRAPSMASSIDTEFKQEKQSALIENFLEFEKEPQ</sequence>
<evidence type="ECO:0000256" key="19">
    <source>
        <dbReference type="SAM" id="Coils"/>
    </source>
</evidence>
<name>A0ABD0SXS1_LOXSC</name>
<dbReference type="InterPro" id="IPR019594">
    <property type="entry name" value="Glu/Gly-bd"/>
</dbReference>
<keyword evidence="11" id="KW-0325">Glycoprotein</keyword>
<evidence type="ECO:0000256" key="11">
    <source>
        <dbReference type="ARBA" id="ARBA00023180"/>
    </source>
</evidence>
<keyword evidence="18" id="KW-1015">Disulfide bond</keyword>
<evidence type="ECO:0000256" key="20">
    <source>
        <dbReference type="SAM" id="Phobius"/>
    </source>
</evidence>
<dbReference type="InterPro" id="IPR001508">
    <property type="entry name" value="Iono_Glu_rcpt_met"/>
</dbReference>
<evidence type="ECO:0000256" key="18">
    <source>
        <dbReference type="PIRSR" id="PIRSR601508-3"/>
    </source>
</evidence>
<feature type="domain" description="Ionotropic glutamate receptor C-terminal" evidence="22">
    <location>
        <begin position="454"/>
        <end position="818"/>
    </location>
</feature>
<evidence type="ECO:0000256" key="3">
    <source>
        <dbReference type="ARBA" id="ARBA00022475"/>
    </source>
</evidence>
<dbReference type="Pfam" id="PF10613">
    <property type="entry name" value="Lig_chan-Glu_bd"/>
    <property type="match status" value="1"/>
</dbReference>
<evidence type="ECO:0000259" key="22">
    <source>
        <dbReference type="SMART" id="SM00079"/>
    </source>
</evidence>
<feature type="binding site" evidence="16">
    <location>
        <position position="705"/>
    </location>
    <ligand>
        <name>L-glutamate</name>
        <dbReference type="ChEBI" id="CHEBI:29985"/>
    </ligand>
</feature>
<evidence type="ECO:0000256" key="10">
    <source>
        <dbReference type="ARBA" id="ARBA00023170"/>
    </source>
</evidence>
<keyword evidence="14" id="KW-0407">Ion channel</keyword>
<feature type="binding site" evidence="16">
    <location>
        <position position="706"/>
    </location>
    <ligand>
        <name>L-glutamate</name>
        <dbReference type="ChEBI" id="CHEBI:29985"/>
    </ligand>
</feature>
<keyword evidence="9 20" id="KW-0472">Membrane</keyword>
<comment type="caution">
    <text evidence="24">The sequence shown here is derived from an EMBL/GenBank/DDBJ whole genome shotgun (WGS) entry which is preliminary data.</text>
</comment>
<feature type="chain" id="PRO_5044875319" evidence="21">
    <location>
        <begin position="18"/>
        <end position="939"/>
    </location>
</feature>
<keyword evidence="6" id="KW-0770">Synapse</keyword>
<dbReference type="InterPro" id="IPR015683">
    <property type="entry name" value="Ionotropic_Glu_rcpt"/>
</dbReference>
<evidence type="ECO:0000256" key="1">
    <source>
        <dbReference type="ARBA" id="ARBA00008685"/>
    </source>
</evidence>
<accession>A0ABD0SXS1</accession>
<reference evidence="24 25" key="1">
    <citation type="submission" date="2024-06" db="EMBL/GenBank/DDBJ databases">
        <title>A chromosome-level genome assembly of beet webworm, Loxostege sticticalis.</title>
        <authorList>
            <person name="Zhang Y."/>
        </authorList>
    </citation>
    <scope>NUCLEOTIDE SEQUENCE [LARGE SCALE GENOMIC DNA]</scope>
    <source>
        <strain evidence="24">AQ028</strain>
        <tissue evidence="24">Male pupae</tissue>
    </source>
</reference>
<dbReference type="EMBL" id="JBEDNZ010000013">
    <property type="protein sequence ID" value="KAL0830568.1"/>
    <property type="molecule type" value="Genomic_DNA"/>
</dbReference>
<feature type="transmembrane region" description="Helical" evidence="20">
    <location>
        <begin position="843"/>
        <end position="866"/>
    </location>
</feature>
<evidence type="ECO:0000256" key="8">
    <source>
        <dbReference type="ARBA" id="ARBA00023065"/>
    </source>
</evidence>
<dbReference type="PANTHER" id="PTHR18966">
    <property type="entry name" value="IONOTROPIC GLUTAMATE RECEPTOR"/>
    <property type="match status" value="1"/>
</dbReference>
<evidence type="ECO:0000256" key="12">
    <source>
        <dbReference type="ARBA" id="ARBA00023257"/>
    </source>
</evidence>
<dbReference type="SMART" id="SM00079">
    <property type="entry name" value="PBPe"/>
    <property type="match status" value="1"/>
</dbReference>
<dbReference type="SUPFAM" id="SSF53822">
    <property type="entry name" value="Periplasmic binding protein-like I"/>
    <property type="match status" value="1"/>
</dbReference>
<dbReference type="SUPFAM" id="SSF53850">
    <property type="entry name" value="Periplasmic binding protein-like II"/>
    <property type="match status" value="1"/>
</dbReference>
<dbReference type="Pfam" id="PF01094">
    <property type="entry name" value="ANF_receptor"/>
    <property type="match status" value="1"/>
</dbReference>
<dbReference type="AlphaFoldDB" id="A0ABD0SXS1"/>
<keyword evidence="5 20" id="KW-1133">Transmembrane helix</keyword>
<evidence type="ECO:0000313" key="24">
    <source>
        <dbReference type="EMBL" id="KAL0830568.1"/>
    </source>
</evidence>
<proteinExistence type="inferred from homology"/>
<dbReference type="GO" id="GO:0045211">
    <property type="term" value="C:postsynaptic membrane"/>
    <property type="evidence" value="ECO:0007669"/>
    <property type="project" value="UniProtKB-SubCell"/>
</dbReference>
<evidence type="ECO:0000256" key="5">
    <source>
        <dbReference type="ARBA" id="ARBA00022989"/>
    </source>
</evidence>